<feature type="active site" evidence="11">
    <location>
        <position position="242"/>
    </location>
</feature>
<dbReference type="GO" id="GO:0005737">
    <property type="term" value="C:cytoplasm"/>
    <property type="evidence" value="ECO:0007669"/>
    <property type="project" value="UniProtKB-SubCell"/>
</dbReference>
<keyword evidence="4 11" id="KW-0808">Transferase</keyword>
<feature type="domain" description="Aminoglycoside phosphotransferase" evidence="12">
    <location>
        <begin position="43"/>
        <end position="289"/>
    </location>
</feature>
<dbReference type="GO" id="GO:0004674">
    <property type="term" value="F:protein serine/threonine kinase activity"/>
    <property type="evidence" value="ECO:0007669"/>
    <property type="project" value="UniProtKB-UniRule"/>
</dbReference>
<dbReference type="GO" id="GO:0106310">
    <property type="term" value="F:protein serine kinase activity"/>
    <property type="evidence" value="ECO:0007669"/>
    <property type="project" value="RHEA"/>
</dbReference>
<organism evidence="13 14">
    <name type="scientific">Melaminivora alkalimesophila</name>
    <dbReference type="NCBI Taxonomy" id="1165852"/>
    <lineage>
        <taxon>Bacteria</taxon>
        <taxon>Pseudomonadati</taxon>
        <taxon>Pseudomonadota</taxon>
        <taxon>Betaproteobacteria</taxon>
        <taxon>Burkholderiales</taxon>
        <taxon>Comamonadaceae</taxon>
        <taxon>Melaminivora</taxon>
    </lineage>
</organism>
<evidence type="ECO:0000256" key="6">
    <source>
        <dbReference type="ARBA" id="ARBA00022741"/>
    </source>
</evidence>
<dbReference type="EC" id="2.7.11.1" evidence="11"/>
<comment type="subunit">
    <text evidence="11">Monomer.</text>
</comment>
<dbReference type="EMBL" id="QGUB01000008">
    <property type="protein sequence ID" value="PWW44418.1"/>
    <property type="molecule type" value="Genomic_DNA"/>
</dbReference>
<dbReference type="Gene3D" id="3.30.200.70">
    <property type="match status" value="1"/>
</dbReference>
<comment type="catalytic activity">
    <reaction evidence="11">
        <text>L-threonyl-[protein] + ATP = O-phospho-L-threonyl-[protein] + ADP + H(+)</text>
        <dbReference type="Rhea" id="RHEA:46608"/>
        <dbReference type="Rhea" id="RHEA-COMP:11060"/>
        <dbReference type="Rhea" id="RHEA-COMP:11605"/>
        <dbReference type="ChEBI" id="CHEBI:15378"/>
        <dbReference type="ChEBI" id="CHEBI:30013"/>
        <dbReference type="ChEBI" id="CHEBI:30616"/>
        <dbReference type="ChEBI" id="CHEBI:61977"/>
        <dbReference type="ChEBI" id="CHEBI:456216"/>
        <dbReference type="EC" id="2.7.11.1"/>
    </reaction>
</comment>
<protein>
    <recommendedName>
        <fullName evidence="11">Stress response kinase A</fullName>
        <ecNumber evidence="11">2.7.11.1</ecNumber>
    </recommendedName>
    <alternativeName>
        <fullName evidence="11">Serine/threonine-protein kinase SrkA</fullName>
    </alternativeName>
</protein>
<dbReference type="NCBIfam" id="NF008738">
    <property type="entry name" value="PRK11768.1"/>
    <property type="match status" value="1"/>
</dbReference>
<evidence type="ECO:0000256" key="2">
    <source>
        <dbReference type="ARBA" id="ARBA00022527"/>
    </source>
</evidence>
<evidence type="ECO:0000256" key="1">
    <source>
        <dbReference type="ARBA" id="ARBA00022490"/>
    </source>
</evidence>
<comment type="subcellular location">
    <subcellularLocation>
        <location evidence="11">Cytoplasm</location>
    </subcellularLocation>
</comment>
<dbReference type="InterPro" id="IPR002575">
    <property type="entry name" value="Aminoglycoside_PTrfase"/>
</dbReference>
<keyword evidence="8 11" id="KW-0067">ATP-binding</keyword>
<keyword evidence="3 11" id="KW-0597">Phosphoprotein</keyword>
<evidence type="ECO:0000313" key="13">
    <source>
        <dbReference type="EMBL" id="PWW44418.1"/>
    </source>
</evidence>
<evidence type="ECO:0000256" key="10">
    <source>
        <dbReference type="ARBA" id="ARBA00023016"/>
    </source>
</evidence>
<evidence type="ECO:0000313" key="14">
    <source>
        <dbReference type="Proteomes" id="UP000246483"/>
    </source>
</evidence>
<proteinExistence type="inferred from homology"/>
<comment type="function">
    <text evidence="11">A protein kinase that phosphorylates Ser and Thr residues. Probably acts to suppress the effects of stress linked to accumulation of reactive oxygen species. Probably involved in the extracytoplasmic stress response.</text>
</comment>
<evidence type="ECO:0000256" key="7">
    <source>
        <dbReference type="ARBA" id="ARBA00022777"/>
    </source>
</evidence>
<dbReference type="GO" id="GO:0000287">
    <property type="term" value="F:magnesium ion binding"/>
    <property type="evidence" value="ECO:0007669"/>
    <property type="project" value="UniProtKB-UniRule"/>
</dbReference>
<dbReference type="SUPFAM" id="SSF56112">
    <property type="entry name" value="Protein kinase-like (PK-like)"/>
    <property type="match status" value="1"/>
</dbReference>
<dbReference type="PANTHER" id="PTHR39573:SF1">
    <property type="entry name" value="STRESS RESPONSE KINASE A"/>
    <property type="match status" value="1"/>
</dbReference>
<dbReference type="AlphaFoldDB" id="A0A317R8J6"/>
<feature type="site" description="ATP" evidence="11">
    <location>
        <position position="43"/>
    </location>
</feature>
<reference evidence="13 14" key="1">
    <citation type="submission" date="2018-05" db="EMBL/GenBank/DDBJ databases">
        <title>Genomic Encyclopedia of Type Strains, Phase IV (KMG-IV): sequencing the most valuable type-strain genomes for metagenomic binning, comparative biology and taxonomic classification.</title>
        <authorList>
            <person name="Goeker M."/>
        </authorList>
    </citation>
    <scope>NUCLEOTIDE SEQUENCE [LARGE SCALE GENOMIC DNA]</scope>
    <source>
        <strain evidence="13 14">DSM 26006</strain>
    </source>
</reference>
<keyword evidence="1 11" id="KW-0963">Cytoplasm</keyword>
<dbReference type="InterPro" id="IPR011009">
    <property type="entry name" value="Kinase-like_dom_sf"/>
</dbReference>
<dbReference type="GO" id="GO:0005524">
    <property type="term" value="F:ATP binding"/>
    <property type="evidence" value="ECO:0007669"/>
    <property type="project" value="UniProtKB-UniRule"/>
</dbReference>
<keyword evidence="7 11" id="KW-0418">Kinase</keyword>
<evidence type="ECO:0000256" key="11">
    <source>
        <dbReference type="HAMAP-Rule" id="MF_01497"/>
    </source>
</evidence>
<gene>
    <name evidence="11" type="primary">srkA</name>
    <name evidence="13" type="ORF">DFR36_10895</name>
</gene>
<keyword evidence="6 11" id="KW-0547">Nucleotide-binding</keyword>
<comment type="caution">
    <text evidence="13">The sequence shown here is derived from an EMBL/GenBank/DDBJ whole genome shotgun (WGS) entry which is preliminary data.</text>
</comment>
<dbReference type="HAMAP" id="MF_01497">
    <property type="entry name" value="SrkA_kinase"/>
    <property type="match status" value="1"/>
</dbReference>
<evidence type="ECO:0000256" key="5">
    <source>
        <dbReference type="ARBA" id="ARBA00022723"/>
    </source>
</evidence>
<sequence>MTPRTALPDPPAHPYALLTPDVVLDALGHVGLHGDGRLMALASYENRVYQVALEDGSRVVAKFYRPGRWSVAQILEEHAFALELARAEVPVVAPLVRDGSSLHVHAGFQFSVSPWRGGRQPELDDFETLEWIGRFIARLHNVGAAQPFAQRPALDVASLGQEPRDWVLEREAIAPEVLPAWREACDEALQRVAQGVAPAGAGRSFLLEDATALRLHGDCHPGNILWTPPDADGLGGGPHFVDLDDARMGPAVQDLWMLLSGDRRQRTQQLSALLDGYEQLRPFDRRELALIEPLRTLRLIHYSAWLARRFAAGDPAFAISFPWFGTSDYWRGQVDVLRGQIEAMGEEPLNA</sequence>
<comment type="similarity">
    <text evidence="11">Belongs to the SrkA/RdoA protein kinase family.</text>
</comment>
<evidence type="ECO:0000256" key="3">
    <source>
        <dbReference type="ARBA" id="ARBA00022553"/>
    </source>
</evidence>
<evidence type="ECO:0000256" key="8">
    <source>
        <dbReference type="ARBA" id="ARBA00022840"/>
    </source>
</evidence>
<keyword evidence="5 11" id="KW-0479">Metal-binding</keyword>
<evidence type="ECO:0000256" key="4">
    <source>
        <dbReference type="ARBA" id="ARBA00022679"/>
    </source>
</evidence>
<keyword evidence="14" id="KW-1185">Reference proteome</keyword>
<dbReference type="Gene3D" id="1.20.1270.170">
    <property type="match status" value="1"/>
</dbReference>
<dbReference type="RefSeq" id="WP_110012431.1">
    <property type="nucleotide sequence ID" value="NZ_QGUB01000008.1"/>
</dbReference>
<dbReference type="Pfam" id="PF01636">
    <property type="entry name" value="APH"/>
    <property type="match status" value="1"/>
</dbReference>
<keyword evidence="10 11" id="KW-0346">Stress response</keyword>
<comment type="cofactor">
    <cofactor evidence="11">
        <name>Mg(2+)</name>
        <dbReference type="ChEBI" id="CHEBI:18420"/>
    </cofactor>
</comment>
<dbReference type="OrthoDB" id="5392197at2"/>
<comment type="catalytic activity">
    <reaction evidence="11">
        <text>L-seryl-[protein] + ATP = O-phospho-L-seryl-[protein] + ADP + H(+)</text>
        <dbReference type="Rhea" id="RHEA:17989"/>
        <dbReference type="Rhea" id="RHEA-COMP:9863"/>
        <dbReference type="Rhea" id="RHEA-COMP:11604"/>
        <dbReference type="ChEBI" id="CHEBI:15378"/>
        <dbReference type="ChEBI" id="CHEBI:29999"/>
        <dbReference type="ChEBI" id="CHEBI:30616"/>
        <dbReference type="ChEBI" id="CHEBI:83421"/>
        <dbReference type="ChEBI" id="CHEBI:456216"/>
        <dbReference type="EC" id="2.7.11.1"/>
    </reaction>
</comment>
<accession>A0A317R8J6</accession>
<feature type="binding site" evidence="11">
    <location>
        <position position="242"/>
    </location>
    <ligand>
        <name>Mg(2+)</name>
        <dbReference type="ChEBI" id="CHEBI:18420"/>
    </ligand>
</feature>
<dbReference type="Proteomes" id="UP000246483">
    <property type="component" value="Unassembled WGS sequence"/>
</dbReference>
<feature type="active site" description="Proton acceptor" evidence="11">
    <location>
        <position position="218"/>
    </location>
</feature>
<dbReference type="PANTHER" id="PTHR39573">
    <property type="entry name" value="STRESS RESPONSE KINASE A"/>
    <property type="match status" value="1"/>
</dbReference>
<evidence type="ECO:0000256" key="9">
    <source>
        <dbReference type="ARBA" id="ARBA00022842"/>
    </source>
</evidence>
<feature type="binding site" evidence="11">
    <location>
        <position position="223"/>
    </location>
    <ligand>
        <name>Mg(2+)</name>
        <dbReference type="ChEBI" id="CHEBI:18420"/>
    </ligand>
</feature>
<name>A0A317R8J6_9BURK</name>
<keyword evidence="2 11" id="KW-0723">Serine/threonine-protein kinase</keyword>
<dbReference type="Gene3D" id="1.10.510.10">
    <property type="entry name" value="Transferase(Phosphotransferase) domain 1"/>
    <property type="match status" value="1"/>
</dbReference>
<evidence type="ECO:0000259" key="12">
    <source>
        <dbReference type="Pfam" id="PF01636"/>
    </source>
</evidence>
<dbReference type="InterPro" id="IPR032882">
    <property type="entry name" value="SrkA/RdoA"/>
</dbReference>
<keyword evidence="9 11" id="KW-0460">Magnesium</keyword>